<organism evidence="1 2">
    <name type="scientific">Brevundimonas diminuta</name>
    <name type="common">Pseudomonas diminuta</name>
    <dbReference type="NCBI Taxonomy" id="293"/>
    <lineage>
        <taxon>Bacteria</taxon>
        <taxon>Pseudomonadati</taxon>
        <taxon>Pseudomonadota</taxon>
        <taxon>Alphaproteobacteria</taxon>
        <taxon>Caulobacterales</taxon>
        <taxon>Caulobacteraceae</taxon>
        <taxon>Brevundimonas</taxon>
    </lineage>
</organism>
<dbReference type="EMBL" id="UAQM01000011">
    <property type="protein sequence ID" value="SPU44353.1"/>
    <property type="molecule type" value="Genomic_DNA"/>
</dbReference>
<dbReference type="RefSeq" id="WP_128115717.1">
    <property type="nucleotide sequence ID" value="NZ_UAQM01000011.1"/>
</dbReference>
<sequence>MFTDDELRDLPTIISGPRFATYLRACGNDTASALRLYVWNAEVSAAFIVPLHICEVAVRNGVVEAIERVHGPNWPWSNGFIRSLPAPKKPHHYNPQVNLRAVAAKQPTTGKVVADLNFAFWEKVFTVGQDQRLWAPHMHAVFPGLSPAVPTPAARAQAFRLLQDIRHFRNRIAHHEPIFRRQLADDYTSIRLLIEWRRPAGATWLDRIERISALLALRP</sequence>
<dbReference type="Proteomes" id="UP000250358">
    <property type="component" value="Unassembled WGS sequence"/>
</dbReference>
<evidence type="ECO:0000313" key="1">
    <source>
        <dbReference type="EMBL" id="SPU44353.1"/>
    </source>
</evidence>
<gene>
    <name evidence="1" type="ORF">NCTC11165_01756</name>
</gene>
<protein>
    <submittedName>
        <fullName evidence="1">Abi-like protein</fullName>
    </submittedName>
</protein>
<reference evidence="1 2" key="1">
    <citation type="submission" date="2018-06" db="EMBL/GenBank/DDBJ databases">
        <authorList>
            <consortium name="Pathogen Informatics"/>
            <person name="Doyle S."/>
        </authorList>
    </citation>
    <scope>NUCLEOTIDE SEQUENCE [LARGE SCALE GENOMIC DNA]</scope>
    <source>
        <strain evidence="1 2">NCTC11165</strain>
    </source>
</reference>
<evidence type="ECO:0000313" key="2">
    <source>
        <dbReference type="Proteomes" id="UP000250358"/>
    </source>
</evidence>
<dbReference type="AlphaFoldDB" id="A0A2X1AHL8"/>
<proteinExistence type="predicted"/>
<name>A0A2X1AHL8_BREDI</name>
<accession>A0A2X1AHL8</accession>